<comment type="caution">
    <text evidence="2">The sequence shown here is derived from an EMBL/GenBank/DDBJ whole genome shotgun (WGS) entry which is preliminary data.</text>
</comment>
<dbReference type="PATRIC" id="fig|545697.3.peg.46"/>
<dbReference type="AlphaFoldDB" id="L1QPH9"/>
<keyword evidence="1" id="KW-0812">Transmembrane</keyword>
<dbReference type="OrthoDB" id="1938431at2"/>
<evidence type="ECO:0000256" key="1">
    <source>
        <dbReference type="SAM" id="Phobius"/>
    </source>
</evidence>
<keyword evidence="1" id="KW-1133">Transmembrane helix</keyword>
<keyword evidence="3" id="KW-1185">Reference proteome</keyword>
<proteinExistence type="predicted"/>
<evidence type="ECO:0000313" key="3">
    <source>
        <dbReference type="Proteomes" id="UP000010420"/>
    </source>
</evidence>
<accession>L1QPH9</accession>
<dbReference type="eggNOG" id="ENOG50323NF">
    <property type="taxonomic scope" value="Bacteria"/>
</dbReference>
<evidence type="ECO:0000313" key="2">
    <source>
        <dbReference type="EMBL" id="EKY29801.1"/>
    </source>
</evidence>
<dbReference type="EMBL" id="AMEZ01000002">
    <property type="protein sequence ID" value="EKY29801.1"/>
    <property type="molecule type" value="Genomic_DNA"/>
</dbReference>
<dbReference type="RefSeq" id="WP_005209691.1">
    <property type="nucleotide sequence ID" value="NZ_KB291597.1"/>
</dbReference>
<dbReference type="Proteomes" id="UP000010420">
    <property type="component" value="Unassembled WGS sequence"/>
</dbReference>
<organism evidence="2 3">
    <name type="scientific">Clostridium celatum DSM 1785</name>
    <dbReference type="NCBI Taxonomy" id="545697"/>
    <lineage>
        <taxon>Bacteria</taxon>
        <taxon>Bacillati</taxon>
        <taxon>Bacillota</taxon>
        <taxon>Clostridia</taxon>
        <taxon>Eubacteriales</taxon>
        <taxon>Clostridiaceae</taxon>
        <taxon>Clostridium</taxon>
    </lineage>
</organism>
<name>L1QPH9_9CLOT</name>
<protein>
    <submittedName>
        <fullName evidence="2">Uncharacterized protein</fullName>
    </submittedName>
</protein>
<reference evidence="2 3" key="1">
    <citation type="submission" date="2012-05" db="EMBL/GenBank/DDBJ databases">
        <authorList>
            <person name="Weinstock G."/>
            <person name="Sodergren E."/>
            <person name="Lobos E.A."/>
            <person name="Fulton L."/>
            <person name="Fulton R."/>
            <person name="Courtney L."/>
            <person name="Fronick C."/>
            <person name="O'Laughlin M."/>
            <person name="Godfrey J."/>
            <person name="Wilson R.M."/>
            <person name="Miner T."/>
            <person name="Farmer C."/>
            <person name="Delehaunty K."/>
            <person name="Cordes M."/>
            <person name="Minx P."/>
            <person name="Tomlinson C."/>
            <person name="Chen J."/>
            <person name="Wollam A."/>
            <person name="Pepin K.H."/>
            <person name="Bhonagiri V."/>
            <person name="Zhang X."/>
            <person name="Suruliraj S."/>
            <person name="Warren W."/>
            <person name="Mitreva M."/>
            <person name="Mardis E.R."/>
            <person name="Wilson R.K."/>
        </authorList>
    </citation>
    <scope>NUCLEOTIDE SEQUENCE [LARGE SCALE GENOMIC DNA]</scope>
    <source>
        <strain evidence="2 3">DSM 1785</strain>
    </source>
</reference>
<gene>
    <name evidence="2" type="ORF">HMPREF0216_00045</name>
</gene>
<dbReference type="HOGENOM" id="CLU_1193138_0_0_9"/>
<dbReference type="STRING" id="545697.HMPREF0216_00045"/>
<keyword evidence="1" id="KW-0472">Membrane</keyword>
<sequence length="232" mass="27008">MDKFDDYLEKQSKCEKEKFVLPQSFDREVEVILLNLDSELKKENNKWYKNKKLWTTAACFAFICLAGMGLSKQIHLGKNEKKQTTVASEESMMKSAGVRENESNVTHDIESYGLKESDLDNIEDSQVLRADDIYNITIESISTQTKYKEVTKKEDINNIVNFINTMPIYEVINENINSVQYSIKIHGVTDHIYSFNDDIMGVDGIYYRTVEKEISELNELYNNLNYEEKFID</sequence>
<feature type="transmembrane region" description="Helical" evidence="1">
    <location>
        <begin position="53"/>
        <end position="71"/>
    </location>
</feature>